<evidence type="ECO:0000313" key="3">
    <source>
        <dbReference type="Proteomes" id="UP000807504"/>
    </source>
</evidence>
<name>A0A8T0EUS8_ARGBR</name>
<comment type="caution">
    <text evidence="2">The sequence shown here is derived from an EMBL/GenBank/DDBJ whole genome shotgun (WGS) entry which is preliminary data.</text>
</comment>
<gene>
    <name evidence="2" type="ORF">HNY73_014586</name>
</gene>
<keyword evidence="3" id="KW-1185">Reference proteome</keyword>
<feature type="region of interest" description="Disordered" evidence="1">
    <location>
        <begin position="495"/>
        <end position="532"/>
    </location>
</feature>
<accession>A0A8T0EUS8</accession>
<proteinExistence type="predicted"/>
<reference evidence="2" key="2">
    <citation type="submission" date="2020-06" db="EMBL/GenBank/DDBJ databases">
        <authorList>
            <person name="Sheffer M."/>
        </authorList>
    </citation>
    <scope>NUCLEOTIDE SEQUENCE</scope>
</reference>
<feature type="compositionally biased region" description="Polar residues" evidence="1">
    <location>
        <begin position="18"/>
        <end position="31"/>
    </location>
</feature>
<dbReference type="AlphaFoldDB" id="A0A8T0EUS8"/>
<feature type="compositionally biased region" description="Polar residues" evidence="1">
    <location>
        <begin position="522"/>
        <end position="532"/>
    </location>
</feature>
<evidence type="ECO:0000256" key="1">
    <source>
        <dbReference type="SAM" id="MobiDB-lite"/>
    </source>
</evidence>
<evidence type="ECO:0000313" key="2">
    <source>
        <dbReference type="EMBL" id="KAF8777779.1"/>
    </source>
</evidence>
<feature type="compositionally biased region" description="Low complexity" evidence="1">
    <location>
        <begin position="32"/>
        <end position="48"/>
    </location>
</feature>
<organism evidence="2 3">
    <name type="scientific">Argiope bruennichi</name>
    <name type="common">Wasp spider</name>
    <name type="synonym">Aranea bruennichi</name>
    <dbReference type="NCBI Taxonomy" id="94029"/>
    <lineage>
        <taxon>Eukaryota</taxon>
        <taxon>Metazoa</taxon>
        <taxon>Ecdysozoa</taxon>
        <taxon>Arthropoda</taxon>
        <taxon>Chelicerata</taxon>
        <taxon>Arachnida</taxon>
        <taxon>Araneae</taxon>
        <taxon>Araneomorphae</taxon>
        <taxon>Entelegynae</taxon>
        <taxon>Araneoidea</taxon>
        <taxon>Araneidae</taxon>
        <taxon>Argiope</taxon>
    </lineage>
</organism>
<feature type="region of interest" description="Disordered" evidence="1">
    <location>
        <begin position="1"/>
        <end position="48"/>
    </location>
</feature>
<dbReference type="Proteomes" id="UP000807504">
    <property type="component" value="Unassembled WGS sequence"/>
</dbReference>
<protein>
    <submittedName>
        <fullName evidence="2">Uncharacterized protein</fullName>
    </submittedName>
</protein>
<dbReference type="EMBL" id="JABXBU010002072">
    <property type="protein sequence ID" value="KAF8777779.1"/>
    <property type="molecule type" value="Genomic_DNA"/>
</dbReference>
<sequence>MAKTQLNVRQTRREQHLKNNSVNSGNSFNKNESSSTAYDSSTESLSSDSENIFKPFPLPIMKQNRQQVRLTHQQRNISVKTVPKNKKKSSNYRLNKRNFPKRLSSSATQTVILSGNQSPIVLYLLPSDQTNYVIHQFCEQPEDHVKSVSGSESLFSVSHSKLLKFHKNSKLSHPTSIAFDDPKSCNYEMKRCSDSAYEDKKKQAASSNTHKLILDCVRNCQSLLNMYRSFDCPTTSCKCRPCLQSLHFPVSHNTLKDHFSLEGIENISYVSRSINQSPTSPYPLFCISPIETTTFSSPSSTASHRTSQDISFLDERCHSLCSIGADVESLEITSRNMTRKLSKTEPISNEPPYGHPNGSFQPILKDSLKFLDETENVNQISRWPLNSENIFLEKNSTCCNSTLQRGDSPSSIVVEVGSMETTSGNKTMLPPKVKPLFDTSPGSPVIQTTSKEHWYIQDGSKSIRCPHDSFYHPSKGNITYSKLVPEERYRYNTALKNDNSSKSSSASRVNKQGTLQLAKEASPSSTSTSPFILNSSNSVQNATTSISQHSPYSTVFDRHSIIRCSNNSRAIDLSMEENGNSTLNSNDPSFAPFLCSEESFSFHDENPLAPPNTPIPLSSSEEMCFTGNIVCNKSQSLSSLSMMCCPPTPEVSEELVLSDELNSKHNIYKRNKTRKKSKFVSCFFGCLRPSSPQQDDLQEHNNFNLNYNKK</sequence>
<reference evidence="2" key="1">
    <citation type="journal article" date="2020" name="bioRxiv">
        <title>Chromosome-level reference genome of the European wasp spider Argiope bruennichi: a resource for studies on range expansion and evolutionary adaptation.</title>
        <authorList>
            <person name="Sheffer M.M."/>
            <person name="Hoppe A."/>
            <person name="Krehenwinkel H."/>
            <person name="Uhl G."/>
            <person name="Kuss A.W."/>
            <person name="Jensen L."/>
            <person name="Jensen C."/>
            <person name="Gillespie R.G."/>
            <person name="Hoff K.J."/>
            <person name="Prost S."/>
        </authorList>
    </citation>
    <scope>NUCLEOTIDE SEQUENCE</scope>
</reference>